<comment type="caution">
    <text evidence="7">The sequence shown here is derived from an EMBL/GenBank/DDBJ whole genome shotgun (WGS) entry which is preliminary data.</text>
</comment>
<proteinExistence type="inferred from homology"/>
<dbReference type="PANTHER" id="PTHR42789:SF1">
    <property type="entry name" value="D-ISOMER SPECIFIC 2-HYDROXYACID DEHYDROGENASE FAMILY PROTEIN (AFU_ORTHOLOGUE AFUA_6G10090)"/>
    <property type="match status" value="1"/>
</dbReference>
<feature type="domain" description="D-isomer specific 2-hydroxyacid dehydrogenase catalytic" evidence="5">
    <location>
        <begin position="11"/>
        <end position="316"/>
    </location>
</feature>
<dbReference type="InterPro" id="IPR050857">
    <property type="entry name" value="D-2-hydroxyacid_DH"/>
</dbReference>
<evidence type="ECO:0000256" key="2">
    <source>
        <dbReference type="ARBA" id="ARBA00023002"/>
    </source>
</evidence>
<evidence type="ECO:0000313" key="8">
    <source>
        <dbReference type="Proteomes" id="UP000649604"/>
    </source>
</evidence>
<dbReference type="PANTHER" id="PTHR42789">
    <property type="entry name" value="D-ISOMER SPECIFIC 2-HYDROXYACID DEHYDROGENASE FAMILY PROTEIN (AFU_ORTHOLOGUE AFUA_6G10090)"/>
    <property type="match status" value="1"/>
</dbReference>
<dbReference type="PROSITE" id="PS00670">
    <property type="entry name" value="D_2_HYDROXYACID_DH_2"/>
    <property type="match status" value="1"/>
</dbReference>
<dbReference type="AlphaFoldDB" id="A0A9D5Q6Q8"/>
<evidence type="ECO:0000256" key="3">
    <source>
        <dbReference type="ARBA" id="ARBA00023027"/>
    </source>
</evidence>
<dbReference type="GO" id="GO:0016616">
    <property type="term" value="F:oxidoreductase activity, acting on the CH-OH group of donors, NAD or NADP as acceptor"/>
    <property type="evidence" value="ECO:0007669"/>
    <property type="project" value="InterPro"/>
</dbReference>
<evidence type="ECO:0000256" key="4">
    <source>
        <dbReference type="RuleBase" id="RU003719"/>
    </source>
</evidence>
<gene>
    <name evidence="7" type="ORF">GF339_13620</name>
</gene>
<dbReference type="InterPro" id="IPR036291">
    <property type="entry name" value="NAD(P)-bd_dom_sf"/>
</dbReference>
<dbReference type="InterPro" id="IPR029753">
    <property type="entry name" value="D-isomer_DH_CS"/>
</dbReference>
<protein>
    <submittedName>
        <fullName evidence="7">D-glycerate dehydrogenase</fullName>
    </submittedName>
</protein>
<dbReference type="SUPFAM" id="SSF51735">
    <property type="entry name" value="NAD(P)-binding Rossmann-fold domains"/>
    <property type="match status" value="1"/>
</dbReference>
<organism evidence="7 8">
    <name type="scientific">candidate division KSB3 bacterium</name>
    <dbReference type="NCBI Taxonomy" id="2044937"/>
    <lineage>
        <taxon>Bacteria</taxon>
        <taxon>candidate division KSB3</taxon>
    </lineage>
</organism>
<dbReference type="Gene3D" id="3.40.50.720">
    <property type="entry name" value="NAD(P)-binding Rossmann-like Domain"/>
    <property type="match status" value="2"/>
</dbReference>
<evidence type="ECO:0000259" key="5">
    <source>
        <dbReference type="Pfam" id="PF00389"/>
    </source>
</evidence>
<evidence type="ECO:0000259" key="6">
    <source>
        <dbReference type="Pfam" id="PF02826"/>
    </source>
</evidence>
<evidence type="ECO:0000313" key="7">
    <source>
        <dbReference type="EMBL" id="MBD3325618.1"/>
    </source>
</evidence>
<accession>A0A9D5Q6Q8</accession>
<dbReference type="Pfam" id="PF00389">
    <property type="entry name" value="2-Hacid_dh"/>
    <property type="match status" value="1"/>
</dbReference>
<dbReference type="EMBL" id="WJJP01000440">
    <property type="protein sequence ID" value="MBD3325618.1"/>
    <property type="molecule type" value="Genomic_DNA"/>
</dbReference>
<evidence type="ECO:0000256" key="1">
    <source>
        <dbReference type="ARBA" id="ARBA00005854"/>
    </source>
</evidence>
<name>A0A9D5Q6Q8_9BACT</name>
<dbReference type="InterPro" id="IPR006139">
    <property type="entry name" value="D-isomer_2_OHA_DH_cat_dom"/>
</dbReference>
<sequence length="337" mass="36608">MAPRLLITGETFQENVLKTLKARGYQIDLHRAHLDEEALCAAVRDKDAYILGGVEFASARVLRCASRLKILAVLGVGSARFVDIAAATDCGILVTNTPQANSRATAEMAIALMLSMARKVPFINQLTKTGRWRNDLVTRTLFHSTLGIIGMGAIGSLVADIARHGFDMNILYANPTAKPPVEQRTGAKRVSLEELVRVSDVISLHCPLTPETTNLIDDSQFRLMHPHALLINTARPHLVDPAALAAALNTRRIAGCAMDGYYIEPAPSPQADPYGLLLLSDEVFAVTSHLAYLTEDSIQKMCELAAWSVINVLEGQGRAMPMVNPEALHRKSVDKPG</sequence>
<keyword evidence="2 4" id="KW-0560">Oxidoreductase</keyword>
<dbReference type="Proteomes" id="UP000649604">
    <property type="component" value="Unassembled WGS sequence"/>
</dbReference>
<feature type="domain" description="D-isomer specific 2-hydroxyacid dehydrogenase NAD-binding" evidence="6">
    <location>
        <begin position="110"/>
        <end position="291"/>
    </location>
</feature>
<reference evidence="7" key="1">
    <citation type="submission" date="2019-11" db="EMBL/GenBank/DDBJ databases">
        <title>Microbial mats filling the niche in hypersaline microbial mats.</title>
        <authorList>
            <person name="Wong H.L."/>
            <person name="Macleod F.I."/>
            <person name="White R.A. III"/>
            <person name="Burns B.P."/>
        </authorList>
    </citation>
    <scope>NUCLEOTIDE SEQUENCE</scope>
    <source>
        <strain evidence="7">Rbin_158</strain>
    </source>
</reference>
<dbReference type="SUPFAM" id="SSF52283">
    <property type="entry name" value="Formate/glycerate dehydrogenase catalytic domain-like"/>
    <property type="match status" value="1"/>
</dbReference>
<dbReference type="Pfam" id="PF02826">
    <property type="entry name" value="2-Hacid_dh_C"/>
    <property type="match status" value="1"/>
</dbReference>
<dbReference type="GO" id="GO:0051287">
    <property type="term" value="F:NAD binding"/>
    <property type="evidence" value="ECO:0007669"/>
    <property type="project" value="InterPro"/>
</dbReference>
<comment type="similarity">
    <text evidence="1 4">Belongs to the D-isomer specific 2-hydroxyacid dehydrogenase family.</text>
</comment>
<dbReference type="InterPro" id="IPR006140">
    <property type="entry name" value="D-isomer_DH_NAD-bd"/>
</dbReference>
<keyword evidence="3" id="KW-0520">NAD</keyword>